<dbReference type="PROSITE" id="PS50106">
    <property type="entry name" value="PDZ"/>
    <property type="match status" value="1"/>
</dbReference>
<accession>A0A5D0ILH9</accession>
<keyword evidence="1" id="KW-0732">Signal</keyword>
<feature type="domain" description="PDZ" evidence="2">
    <location>
        <begin position="357"/>
        <end position="432"/>
    </location>
</feature>
<evidence type="ECO:0000259" key="2">
    <source>
        <dbReference type="PROSITE" id="PS50106"/>
    </source>
</evidence>
<feature type="signal peptide" evidence="1">
    <location>
        <begin position="1"/>
        <end position="20"/>
    </location>
</feature>
<dbReference type="InterPro" id="IPR001478">
    <property type="entry name" value="PDZ"/>
</dbReference>
<dbReference type="Pfam" id="PF17820">
    <property type="entry name" value="PDZ_6"/>
    <property type="match status" value="1"/>
</dbReference>
<dbReference type="Proteomes" id="UP000323930">
    <property type="component" value="Unassembled WGS sequence"/>
</dbReference>
<keyword evidence="4" id="KW-1185">Reference proteome</keyword>
<reference evidence="3 4" key="1">
    <citation type="submission" date="2019-08" db="EMBL/GenBank/DDBJ databases">
        <title>Seonamhaeicola sediminis sp. nov., isolated from marine sediment.</title>
        <authorList>
            <person name="Cao W.R."/>
        </authorList>
    </citation>
    <scope>NUCLEOTIDE SEQUENCE [LARGE SCALE GENOMIC DNA]</scope>
    <source>
        <strain evidence="3 4">B011</strain>
    </source>
</reference>
<evidence type="ECO:0000256" key="1">
    <source>
        <dbReference type="SAM" id="SignalP"/>
    </source>
</evidence>
<dbReference type="Gene3D" id="2.30.42.10">
    <property type="match status" value="1"/>
</dbReference>
<comment type="caution">
    <text evidence="3">The sequence shown here is derived from an EMBL/GenBank/DDBJ whole genome shotgun (WGS) entry which is preliminary data.</text>
</comment>
<dbReference type="AlphaFoldDB" id="A0A5D0ILH9"/>
<dbReference type="EMBL" id="VSDQ01000409">
    <property type="protein sequence ID" value="TYA84068.1"/>
    <property type="molecule type" value="Genomic_DNA"/>
</dbReference>
<dbReference type="Pfam" id="PF13650">
    <property type="entry name" value="Asp_protease_2"/>
    <property type="match status" value="1"/>
</dbReference>
<dbReference type="Gene3D" id="2.40.70.10">
    <property type="entry name" value="Acid Proteases"/>
    <property type="match status" value="1"/>
</dbReference>
<sequence length="445" mass="50745">MKKFKFFFFLCFCWLNSISAQNKFIFQNKKQSDKINFKLINNLMVIPVEVNGVELSFILDTGVSKPIIFNFLNVSDTLKIKNTETIYIRGLGDGEAIEALRSRNNIFKIGDAIKLRQDLYAVYGLDINFGPRLGIPIHGIIGLDLFKDFIVEINYAAKYLELHDPNTYKYRRCKNCEAFRLEFYNDKPYLNAHVKLREKKIPIKLLIDSGGSDSLWLFEDDSLGINSGDRFFNDFLGHGLSGSVYGKRGKVASFYLKSFELKKANVAYPDSTSIVFAKKIKDRNGSIAGNILKRFNVIMDYPNSLITLRKNSNFRERFSYNKSGIEIAHNGVRFVKEYEPAKYRTLGNEESSLNRNGVSVVLNRRYKMTLKPAYAIVELREGSPAHRAGLEKGDVILSVNGKSTHQLTLQQIMVMFYGNTGKLIKLKVERGNKVLGCSFKLESLL</sequence>
<feature type="chain" id="PRO_5022798156" evidence="1">
    <location>
        <begin position="21"/>
        <end position="445"/>
    </location>
</feature>
<organism evidence="3 4">
    <name type="scientific">Seonamhaeicola marinus</name>
    <dbReference type="NCBI Taxonomy" id="1912246"/>
    <lineage>
        <taxon>Bacteria</taxon>
        <taxon>Pseudomonadati</taxon>
        <taxon>Bacteroidota</taxon>
        <taxon>Flavobacteriia</taxon>
        <taxon>Flavobacteriales</taxon>
        <taxon>Flavobacteriaceae</taxon>
    </lineage>
</organism>
<dbReference type="InterPro" id="IPR036034">
    <property type="entry name" value="PDZ_sf"/>
</dbReference>
<dbReference type="SMART" id="SM00228">
    <property type="entry name" value="PDZ"/>
    <property type="match status" value="1"/>
</dbReference>
<gene>
    <name evidence="3" type="ORF">FUA24_05295</name>
</gene>
<dbReference type="InterPro" id="IPR041489">
    <property type="entry name" value="PDZ_6"/>
</dbReference>
<dbReference type="OrthoDB" id="3521766at2"/>
<evidence type="ECO:0000313" key="4">
    <source>
        <dbReference type="Proteomes" id="UP000323930"/>
    </source>
</evidence>
<dbReference type="SUPFAM" id="SSF50156">
    <property type="entry name" value="PDZ domain-like"/>
    <property type="match status" value="1"/>
</dbReference>
<proteinExistence type="predicted"/>
<dbReference type="InterPro" id="IPR021109">
    <property type="entry name" value="Peptidase_aspartic_dom_sf"/>
</dbReference>
<evidence type="ECO:0000313" key="3">
    <source>
        <dbReference type="EMBL" id="TYA84068.1"/>
    </source>
</evidence>
<name>A0A5D0ILH9_9FLAO</name>
<protein>
    <submittedName>
        <fullName evidence="3">PDZ domain-containing protein</fullName>
    </submittedName>
</protein>